<dbReference type="Gene3D" id="1.10.3290.10">
    <property type="entry name" value="Fido-like domain"/>
    <property type="match status" value="1"/>
</dbReference>
<protein>
    <submittedName>
        <fullName evidence="1">Uncharacterized protein</fullName>
    </submittedName>
</protein>
<evidence type="ECO:0000313" key="2">
    <source>
        <dbReference type="Proteomes" id="UP001501319"/>
    </source>
</evidence>
<proteinExistence type="predicted"/>
<dbReference type="Proteomes" id="UP001501319">
    <property type="component" value="Unassembled WGS sequence"/>
</dbReference>
<keyword evidence="2" id="KW-1185">Reference proteome</keyword>
<comment type="caution">
    <text evidence="1">The sequence shown here is derived from an EMBL/GenBank/DDBJ whole genome shotgun (WGS) entry which is preliminary data.</text>
</comment>
<reference evidence="2" key="1">
    <citation type="journal article" date="2019" name="Int. J. Syst. Evol. Microbiol.">
        <title>The Global Catalogue of Microorganisms (GCM) 10K type strain sequencing project: providing services to taxonomists for standard genome sequencing and annotation.</title>
        <authorList>
            <consortium name="The Broad Institute Genomics Platform"/>
            <consortium name="The Broad Institute Genome Sequencing Center for Infectious Disease"/>
            <person name="Wu L."/>
            <person name="Ma J."/>
        </authorList>
    </citation>
    <scope>NUCLEOTIDE SEQUENCE [LARGE SCALE GENOMIC DNA]</scope>
    <source>
        <strain evidence="2">JCM 14306</strain>
    </source>
</reference>
<gene>
    <name evidence="1" type="ORF">GCM10009744_12540</name>
</gene>
<organism evidence="1 2">
    <name type="scientific">Kribbella alba</name>
    <dbReference type="NCBI Taxonomy" id="190197"/>
    <lineage>
        <taxon>Bacteria</taxon>
        <taxon>Bacillati</taxon>
        <taxon>Actinomycetota</taxon>
        <taxon>Actinomycetes</taxon>
        <taxon>Propionibacteriales</taxon>
        <taxon>Kribbellaceae</taxon>
        <taxon>Kribbella</taxon>
    </lineage>
</organism>
<dbReference type="EMBL" id="BAAANE010000003">
    <property type="protein sequence ID" value="GAA1626177.1"/>
    <property type="molecule type" value="Genomic_DNA"/>
</dbReference>
<dbReference type="InterPro" id="IPR036597">
    <property type="entry name" value="Fido-like_dom_sf"/>
</dbReference>
<sequence>MLGQDGLPPAIVKARSQRSQYIAALAHSDEGGDIMPLAGLFLETIERYVTELQRPKTFKKMFDQLVARRGDNYFEWYRNCLRDFMDRLRSELKLSGLHLTMLDELSQDVFDQLREGYQFNVRSAVIADDLGQEIMLYHRHPSTASRNRFAKDDIVPTIAFALPNRRWNLDPYRRASRFDLEGLSDLWIQPDRPVRVYVDDKTGVSACTVTDAASRLADRLRALRS</sequence>
<name>A0ABN2F3W5_9ACTN</name>
<accession>A0ABN2F3W5</accession>
<evidence type="ECO:0000313" key="1">
    <source>
        <dbReference type="EMBL" id="GAA1626177.1"/>
    </source>
</evidence>